<evidence type="ECO:0008006" key="7">
    <source>
        <dbReference type="Google" id="ProtNLM"/>
    </source>
</evidence>
<reference evidence="5" key="1">
    <citation type="submission" date="2022-07" db="EMBL/GenBank/DDBJ databases">
        <title>Phylogenomic reconstructions and comparative analyses of Kickxellomycotina fungi.</title>
        <authorList>
            <person name="Reynolds N.K."/>
            <person name="Stajich J.E."/>
            <person name="Barry K."/>
            <person name="Grigoriev I.V."/>
            <person name="Crous P."/>
            <person name="Smith M.E."/>
        </authorList>
    </citation>
    <scope>NUCLEOTIDE SEQUENCE</scope>
    <source>
        <strain evidence="5">RSA 476</strain>
    </source>
</reference>
<evidence type="ECO:0000256" key="3">
    <source>
        <dbReference type="ARBA" id="ARBA00022679"/>
    </source>
</evidence>
<dbReference type="GO" id="GO:0032259">
    <property type="term" value="P:methylation"/>
    <property type="evidence" value="ECO:0007669"/>
    <property type="project" value="UniProtKB-KW"/>
</dbReference>
<keyword evidence="6" id="KW-1185">Reference proteome</keyword>
<dbReference type="InterPro" id="IPR008854">
    <property type="entry name" value="TPMT"/>
</dbReference>
<keyword evidence="3" id="KW-0808">Transferase</keyword>
<sequence length="452" mass="50239">MAVSLEGLLSSTSTPKVTTSAVAVAAAAAAAAQIRSVQIDSKGSGHKPEWDAYWANGGREYDQRGPSVALQELLEVHRWLLPRGRCLVAGCGSGYDALYLAKRGFPHVLGIDFCEPAIARAHKLVEAAGGASALAGKLLFAVENFFTFKPLLRFTIAYEYGLFSAIAPSQRQQWADAYARMIVPQGSLIVVLFPLIHRGQSPPYQVTMAECEHYLKRYFVLLRVDPNCRCIEGQEGNELVSKSSEVSANEYSKIWFNYWDSGTTRWDMGDVSPALRELIQDKKWELPSGQGIVPGCGRGYDAMFLACPGLRMVGADLSQLAVDAASTIRDSMNIPAEMADFQVMDFFNFDIPASQYQVAYDYTFFCAIHPSMRADWGQRYAQILSPGAHLIALMYPLAKAEEDMERGPPFLVSEDDYHRVLDANFELIHIDPKCQTHKTRVGEEIITVWRRK</sequence>
<evidence type="ECO:0000313" key="6">
    <source>
        <dbReference type="Proteomes" id="UP001140074"/>
    </source>
</evidence>
<gene>
    <name evidence="5" type="ORF">GGH94_004390</name>
</gene>
<protein>
    <recommendedName>
        <fullName evidence="7">S-adenosyl-L-methionine-dependent methyltransferase</fullName>
    </recommendedName>
</protein>
<evidence type="ECO:0000256" key="1">
    <source>
        <dbReference type="ARBA" id="ARBA00022553"/>
    </source>
</evidence>
<dbReference type="InterPro" id="IPR029063">
    <property type="entry name" value="SAM-dependent_MTases_sf"/>
</dbReference>
<dbReference type="PANTHER" id="PTHR32183">
    <property type="match status" value="1"/>
</dbReference>
<keyword evidence="2" id="KW-0489">Methyltransferase</keyword>
<dbReference type="PANTHER" id="PTHR32183:SF11">
    <property type="entry name" value="THIOL METHYLTRANSFERASE 2-RELATED"/>
    <property type="match status" value="1"/>
</dbReference>
<proteinExistence type="predicted"/>
<dbReference type="PROSITE" id="PS51585">
    <property type="entry name" value="SAM_MT_TPMT"/>
    <property type="match status" value="2"/>
</dbReference>
<accession>A0A9W8IFX3</accession>
<name>A0A9W8IFX3_9FUNG</name>
<dbReference type="CDD" id="cd02440">
    <property type="entry name" value="AdoMet_MTases"/>
    <property type="match status" value="1"/>
</dbReference>
<dbReference type="Gene3D" id="3.40.50.150">
    <property type="entry name" value="Vaccinia Virus protein VP39"/>
    <property type="match status" value="2"/>
</dbReference>
<dbReference type="EMBL" id="JANBUY010000177">
    <property type="protein sequence ID" value="KAJ2862250.1"/>
    <property type="molecule type" value="Genomic_DNA"/>
</dbReference>
<dbReference type="SUPFAM" id="SSF53335">
    <property type="entry name" value="S-adenosyl-L-methionine-dependent methyltransferases"/>
    <property type="match status" value="2"/>
</dbReference>
<keyword evidence="1" id="KW-0597">Phosphoprotein</keyword>
<dbReference type="Pfam" id="PF05724">
    <property type="entry name" value="TPMT"/>
    <property type="match status" value="2"/>
</dbReference>
<dbReference type="AlphaFoldDB" id="A0A9W8IFX3"/>
<comment type="caution">
    <text evidence="5">The sequence shown here is derived from an EMBL/GenBank/DDBJ whole genome shotgun (WGS) entry which is preliminary data.</text>
</comment>
<organism evidence="5 6">
    <name type="scientific">Coemansia aciculifera</name>
    <dbReference type="NCBI Taxonomy" id="417176"/>
    <lineage>
        <taxon>Eukaryota</taxon>
        <taxon>Fungi</taxon>
        <taxon>Fungi incertae sedis</taxon>
        <taxon>Zoopagomycota</taxon>
        <taxon>Kickxellomycotina</taxon>
        <taxon>Kickxellomycetes</taxon>
        <taxon>Kickxellales</taxon>
        <taxon>Kickxellaceae</taxon>
        <taxon>Coemansia</taxon>
    </lineage>
</organism>
<evidence type="ECO:0000256" key="4">
    <source>
        <dbReference type="ARBA" id="ARBA00022691"/>
    </source>
</evidence>
<dbReference type="GO" id="GO:0008757">
    <property type="term" value="F:S-adenosylmethionine-dependent methyltransferase activity"/>
    <property type="evidence" value="ECO:0007669"/>
    <property type="project" value="InterPro"/>
</dbReference>
<dbReference type="Proteomes" id="UP001140074">
    <property type="component" value="Unassembled WGS sequence"/>
</dbReference>
<evidence type="ECO:0000313" key="5">
    <source>
        <dbReference type="EMBL" id="KAJ2862250.1"/>
    </source>
</evidence>
<evidence type="ECO:0000256" key="2">
    <source>
        <dbReference type="ARBA" id="ARBA00022603"/>
    </source>
</evidence>
<keyword evidence="4" id="KW-0949">S-adenosyl-L-methionine</keyword>